<accession>A0A8H2PJS8</accession>
<keyword evidence="1" id="KW-1133">Transmembrane helix</keyword>
<reference evidence="2 3" key="1">
    <citation type="submission" date="2019-05" db="EMBL/GenBank/DDBJ databases">
        <title>Colwellia ponticola sp. nov., isolated from seawater.</title>
        <authorList>
            <person name="Yoon J.-H."/>
        </authorList>
    </citation>
    <scope>NUCLEOTIDE SEQUENCE [LARGE SCALE GENOMIC DNA]</scope>
    <source>
        <strain evidence="2 3">OISW-25</strain>
    </source>
</reference>
<dbReference type="OrthoDB" id="6228029at2"/>
<keyword evidence="3" id="KW-1185">Reference proteome</keyword>
<dbReference type="EMBL" id="SZVP01000010">
    <property type="protein sequence ID" value="TMM44815.1"/>
    <property type="molecule type" value="Genomic_DNA"/>
</dbReference>
<evidence type="ECO:0000313" key="3">
    <source>
        <dbReference type="Proteomes" id="UP000307702"/>
    </source>
</evidence>
<evidence type="ECO:0000256" key="1">
    <source>
        <dbReference type="SAM" id="Phobius"/>
    </source>
</evidence>
<dbReference type="RefSeq" id="WP_138623373.1">
    <property type="nucleotide sequence ID" value="NZ_SZVP01000010.1"/>
</dbReference>
<evidence type="ECO:0000313" key="2">
    <source>
        <dbReference type="EMBL" id="TMM44815.1"/>
    </source>
</evidence>
<dbReference type="Proteomes" id="UP000307702">
    <property type="component" value="Unassembled WGS sequence"/>
</dbReference>
<feature type="transmembrane region" description="Helical" evidence="1">
    <location>
        <begin position="67"/>
        <end position="90"/>
    </location>
</feature>
<comment type="caution">
    <text evidence="2">The sequence shown here is derived from an EMBL/GenBank/DDBJ whole genome shotgun (WGS) entry which is preliminary data.</text>
</comment>
<organism evidence="2 3">
    <name type="scientific">Colwellia ponticola</name>
    <dbReference type="NCBI Taxonomy" id="2304625"/>
    <lineage>
        <taxon>Bacteria</taxon>
        <taxon>Pseudomonadati</taxon>
        <taxon>Pseudomonadota</taxon>
        <taxon>Gammaproteobacteria</taxon>
        <taxon>Alteromonadales</taxon>
        <taxon>Colwelliaceae</taxon>
        <taxon>Colwellia</taxon>
    </lineage>
</organism>
<gene>
    <name evidence="2" type="ORF">FCS21_11140</name>
</gene>
<dbReference type="AlphaFoldDB" id="A0A8H2PJS8"/>
<keyword evidence="1" id="KW-0472">Membrane</keyword>
<protein>
    <submittedName>
        <fullName evidence="2">Uncharacterized protein</fullName>
    </submittedName>
</protein>
<sequence length="91" mass="10170">MEPILAFLIAFYVVAFMYDKTIDSQIKSDQALAEKLTEFKFFHSFQSRPKALSAALGFKFLGISTTLTIIGCTFAIMMYLGLGLGAYLLLR</sequence>
<name>A0A8H2PJS8_9GAMM</name>
<keyword evidence="1" id="KW-0812">Transmembrane</keyword>
<proteinExistence type="predicted"/>